<evidence type="ECO:0000256" key="1">
    <source>
        <dbReference type="ARBA" id="ARBA00009034"/>
    </source>
</evidence>
<evidence type="ECO:0008006" key="6">
    <source>
        <dbReference type="Google" id="ProtNLM"/>
    </source>
</evidence>
<dbReference type="InterPro" id="IPR022353">
    <property type="entry name" value="Insulin_CS"/>
</dbReference>
<feature type="signal peptide" evidence="2">
    <location>
        <begin position="1"/>
        <end position="22"/>
    </location>
</feature>
<dbReference type="Proteomes" id="UP000663824">
    <property type="component" value="Unassembled WGS sequence"/>
</dbReference>
<evidence type="ECO:0000313" key="5">
    <source>
        <dbReference type="Proteomes" id="UP000663824"/>
    </source>
</evidence>
<dbReference type="SUPFAM" id="SSF56994">
    <property type="entry name" value="Insulin-like"/>
    <property type="match status" value="1"/>
</dbReference>
<name>A0A816SL60_9BILA</name>
<dbReference type="EMBL" id="CAJOBI010001135">
    <property type="protein sequence ID" value="CAF3865102.1"/>
    <property type="molecule type" value="Genomic_DNA"/>
</dbReference>
<feature type="chain" id="PRO_5036230529" description="Insulin-like domain-containing protein" evidence="2">
    <location>
        <begin position="23"/>
        <end position="127"/>
    </location>
</feature>
<evidence type="ECO:0000313" key="4">
    <source>
        <dbReference type="EMBL" id="CAF3865102.1"/>
    </source>
</evidence>
<comment type="similarity">
    <text evidence="1">Belongs to the insulin family.</text>
</comment>
<proteinExistence type="inferred from homology"/>
<evidence type="ECO:0000313" key="3">
    <source>
        <dbReference type="EMBL" id="CAF2088165.1"/>
    </source>
</evidence>
<sequence>MCMLSFTSLLLILIVVISKTDGKQNTLKSLTNSCTLQHGTSILKEDSKVVVDGKVFKVENCELQRAYQTCGPNLWNVINIVCDAIRRETIKGKTVHRLRRSSKPKLITEACCENYCTVLEMAHFCPS</sequence>
<accession>A0A816SL60</accession>
<dbReference type="EMBL" id="CAJNRE010010101">
    <property type="protein sequence ID" value="CAF2088165.1"/>
    <property type="molecule type" value="Genomic_DNA"/>
</dbReference>
<comment type="caution">
    <text evidence="3">The sequence shown here is derived from an EMBL/GenBank/DDBJ whole genome shotgun (WGS) entry which is preliminary data.</text>
</comment>
<dbReference type="AlphaFoldDB" id="A0A816SL60"/>
<evidence type="ECO:0000256" key="2">
    <source>
        <dbReference type="SAM" id="SignalP"/>
    </source>
</evidence>
<organism evidence="3 5">
    <name type="scientific">Rotaria magnacalcarata</name>
    <dbReference type="NCBI Taxonomy" id="392030"/>
    <lineage>
        <taxon>Eukaryota</taxon>
        <taxon>Metazoa</taxon>
        <taxon>Spiralia</taxon>
        <taxon>Gnathifera</taxon>
        <taxon>Rotifera</taxon>
        <taxon>Eurotatoria</taxon>
        <taxon>Bdelloidea</taxon>
        <taxon>Philodinida</taxon>
        <taxon>Philodinidae</taxon>
        <taxon>Rotaria</taxon>
    </lineage>
</organism>
<dbReference type="Proteomes" id="UP000676336">
    <property type="component" value="Unassembled WGS sequence"/>
</dbReference>
<dbReference type="Gene3D" id="1.10.100.10">
    <property type="entry name" value="Insulin-like"/>
    <property type="match status" value="1"/>
</dbReference>
<keyword evidence="2" id="KW-0732">Signal</keyword>
<dbReference type="PROSITE" id="PS00262">
    <property type="entry name" value="INSULIN"/>
    <property type="match status" value="1"/>
</dbReference>
<protein>
    <recommendedName>
        <fullName evidence="6">Insulin-like domain-containing protein</fullName>
    </recommendedName>
</protein>
<reference evidence="3" key="1">
    <citation type="submission" date="2021-02" db="EMBL/GenBank/DDBJ databases">
        <authorList>
            <person name="Nowell W R."/>
        </authorList>
    </citation>
    <scope>NUCLEOTIDE SEQUENCE</scope>
</reference>
<dbReference type="InterPro" id="IPR036438">
    <property type="entry name" value="Insulin-like_sf"/>
</dbReference>
<gene>
    <name evidence="3" type="ORF">MBJ925_LOCUS19876</name>
    <name evidence="4" type="ORF">SMN809_LOCUS4763</name>
</gene>